<feature type="compositionally biased region" description="Low complexity" evidence="8">
    <location>
        <begin position="545"/>
        <end position="566"/>
    </location>
</feature>
<evidence type="ECO:0000256" key="2">
    <source>
        <dbReference type="ARBA" id="ARBA00022490"/>
    </source>
</evidence>
<dbReference type="RefSeq" id="XP_045557827.1">
    <property type="nucleotide sequence ID" value="XM_045701871.1"/>
</dbReference>
<feature type="compositionally biased region" description="Polar residues" evidence="8">
    <location>
        <begin position="1"/>
        <end position="25"/>
    </location>
</feature>
<comment type="subcellular location">
    <subcellularLocation>
        <location evidence="1 7">Cytoplasm</location>
        <location evidence="1 7">Cytoskeleton</location>
    </subcellularLocation>
</comment>
<keyword evidence="6 7" id="KW-0206">Cytoskeleton</keyword>
<evidence type="ECO:0000256" key="1">
    <source>
        <dbReference type="ARBA" id="ARBA00004245"/>
    </source>
</evidence>
<feature type="compositionally biased region" description="Polar residues" evidence="8">
    <location>
        <begin position="241"/>
        <end position="253"/>
    </location>
</feature>
<evidence type="ECO:0000256" key="8">
    <source>
        <dbReference type="SAM" id="MobiDB-lite"/>
    </source>
</evidence>
<keyword evidence="3" id="KW-0597">Phosphoprotein</keyword>
<dbReference type="Proteomes" id="UP001652741">
    <property type="component" value="Chromosome ssa19"/>
</dbReference>
<reference evidence="10 11" key="1">
    <citation type="submission" date="2025-05" db="UniProtKB">
        <authorList>
            <consortium name="RefSeq"/>
        </authorList>
    </citation>
    <scope>IDENTIFICATION</scope>
</reference>
<organism evidence="9 11">
    <name type="scientific">Salmo salar</name>
    <name type="common">Atlantic salmon</name>
    <dbReference type="NCBI Taxonomy" id="8030"/>
    <lineage>
        <taxon>Eukaryota</taxon>
        <taxon>Metazoa</taxon>
        <taxon>Chordata</taxon>
        <taxon>Craniata</taxon>
        <taxon>Vertebrata</taxon>
        <taxon>Euteleostomi</taxon>
        <taxon>Actinopterygii</taxon>
        <taxon>Neopterygii</taxon>
        <taxon>Teleostei</taxon>
        <taxon>Protacanthopterygii</taxon>
        <taxon>Salmoniformes</taxon>
        <taxon>Salmonidae</taxon>
        <taxon>Salmoninae</taxon>
        <taxon>Salmo</taxon>
    </lineage>
</organism>
<dbReference type="PROSITE" id="PS00229">
    <property type="entry name" value="TAU_MAP_1"/>
    <property type="match status" value="3"/>
</dbReference>
<dbReference type="RefSeq" id="XP_045557826.1">
    <property type="nucleotide sequence ID" value="XM_045701870.1"/>
</dbReference>
<feature type="region of interest" description="Disordered" evidence="8">
    <location>
        <begin position="1"/>
        <end position="143"/>
    </location>
</feature>
<evidence type="ECO:0000313" key="13">
    <source>
        <dbReference type="RefSeq" id="XP_045557827.1"/>
    </source>
</evidence>
<dbReference type="Pfam" id="PF00418">
    <property type="entry name" value="Tubulin-binding"/>
    <property type="match status" value="6"/>
</dbReference>
<keyword evidence="2 7" id="KW-0963">Cytoplasm</keyword>
<feature type="compositionally biased region" description="Polar residues" evidence="8">
    <location>
        <begin position="201"/>
        <end position="215"/>
    </location>
</feature>
<evidence type="ECO:0000256" key="3">
    <source>
        <dbReference type="ARBA" id="ARBA00022553"/>
    </source>
</evidence>
<feature type="compositionally biased region" description="Low complexity" evidence="8">
    <location>
        <begin position="594"/>
        <end position="604"/>
    </location>
</feature>
<gene>
    <name evidence="10 11 12 13" type="primary">mapta</name>
    <name evidence="10 11 12 13" type="synonym">tau</name>
</gene>
<keyword evidence="5" id="KW-0677">Repeat</keyword>
<feature type="region of interest" description="Disordered" evidence="8">
    <location>
        <begin position="185"/>
        <end position="253"/>
    </location>
</feature>
<dbReference type="PANTHER" id="PTHR11501">
    <property type="entry name" value="MICROTUBULE-ASSOCIATED PROTEIN"/>
    <property type="match status" value="1"/>
</dbReference>
<feature type="compositionally biased region" description="Polar residues" evidence="8">
    <location>
        <begin position="492"/>
        <end position="507"/>
    </location>
</feature>
<feature type="region of interest" description="Disordered" evidence="8">
    <location>
        <begin position="467"/>
        <end position="604"/>
    </location>
</feature>
<feature type="compositionally biased region" description="Acidic residues" evidence="8">
    <location>
        <begin position="81"/>
        <end position="101"/>
    </location>
</feature>
<feature type="compositionally biased region" description="Polar residues" evidence="8">
    <location>
        <begin position="225"/>
        <end position="234"/>
    </location>
</feature>
<accession>A0ABM3DG88</accession>
<dbReference type="RefSeq" id="XP_045557825.1">
    <property type="nucleotide sequence ID" value="XM_045701869.1"/>
</dbReference>
<feature type="compositionally biased region" description="Basic and acidic residues" evidence="8">
    <location>
        <begin position="54"/>
        <end position="68"/>
    </location>
</feature>
<sequence length="851" mass="90104">MDQHQDYMNNAPNTYSYNSGDTMSASLAGMTINDLHHQENGVQLGHRSPGDGPMKVEPEEATLEDRVAEPQSELSELESNTCDEEVQLSASCEEEVQPVEPEEARPKDRVTEPQSELSELESIPCDEEVHLASGGTASTEEPGVGILSGFVLVPPSGSEAAEDTEIGAGLGFKTLGAFCSLDSEAADSEGAQGGRDFGKKLSNSLSTSGDHTQGSEGRGDLPSTRGVSPDSQRAVSLDTPECSSGQSDPLGTSLVRSTAFEDLTSVEENRLWVDEDQGLRISKEAKKHGLAFDYAESLQQAAAASNTGSKQFVPGSPDSFPVHSPSSSHFFLENSVPVDSSPRHYSEHLQEVHDAVSSALKDTAHFDVDNQLERQVEPQVNGNMVSSDSDKHLTTVLSDIGVINPVAELERASYMSIPDFVEDPKMRDVVQSTKTTSELQKTLQSSPARKSLVPVAIYKAQAKIENDNADKKTTKTATKARPTSALKRPSPVNRTRNGPTSVPTRASSVGARQPRTLGGARPQAPGTKIPAKTPAPASGKNKDNTSGQSSPGTPKSPSSKTLPGKPLAVATNQVKKVAVVRTPPKSPGSLKSRAPAPLTAAAPLPDLKNVRSKIGSTDNIKHQPGGGRVQIIEKKIDLSNVQSKCGSKDNIKHTPGGGNVQILEKKLDVSNVQARCGSKANLNHTPGGGRVQILEKKVDVSNVQSRCGSKDNIKHTPGGGNVQIVHKKIDLSNVKSKCGSTANIHHKPGGGNVEIKSEKLDFKVQSKIGSMDNIGHVAGGGQRRIESHKLTFRETAKARTDHGAEIISLEDDPLSHQLSTLSSSGSINMADSPQLSTLADQVSASLASQGL</sequence>
<evidence type="ECO:0000256" key="6">
    <source>
        <dbReference type="ARBA" id="ARBA00023212"/>
    </source>
</evidence>
<evidence type="ECO:0000313" key="9">
    <source>
        <dbReference type="Proteomes" id="UP001652741"/>
    </source>
</evidence>
<proteinExistence type="predicted"/>
<evidence type="ECO:0000256" key="5">
    <source>
        <dbReference type="ARBA" id="ARBA00022737"/>
    </source>
</evidence>
<dbReference type="InterPro" id="IPR001084">
    <property type="entry name" value="MAP_tubulin-bd_rpt"/>
</dbReference>
<evidence type="ECO:0000313" key="11">
    <source>
        <dbReference type="RefSeq" id="XP_045557825.1"/>
    </source>
</evidence>
<evidence type="ECO:0000256" key="7">
    <source>
        <dbReference type="RuleBase" id="RU000686"/>
    </source>
</evidence>
<keyword evidence="4 7" id="KW-0493">Microtubule</keyword>
<dbReference type="GeneID" id="100306810"/>
<evidence type="ECO:0000313" key="10">
    <source>
        <dbReference type="RefSeq" id="XP_045557824.1"/>
    </source>
</evidence>
<dbReference type="InterPro" id="IPR027324">
    <property type="entry name" value="MAP2/MAP4/Tau"/>
</dbReference>
<evidence type="ECO:0000313" key="12">
    <source>
        <dbReference type="RefSeq" id="XP_045557826.1"/>
    </source>
</evidence>
<dbReference type="PANTHER" id="PTHR11501:SF14">
    <property type="entry name" value="MICROTUBULE-ASSOCIATED PROTEIN TAU"/>
    <property type="match status" value="1"/>
</dbReference>
<keyword evidence="9" id="KW-1185">Reference proteome</keyword>
<dbReference type="RefSeq" id="XP_045557824.1">
    <property type="nucleotide sequence ID" value="XM_045701868.1"/>
</dbReference>
<evidence type="ECO:0000256" key="4">
    <source>
        <dbReference type="ARBA" id="ARBA00022701"/>
    </source>
</evidence>
<dbReference type="PROSITE" id="PS51491">
    <property type="entry name" value="TAU_MAP_2"/>
    <property type="match status" value="6"/>
</dbReference>
<feature type="compositionally biased region" description="Basic and acidic residues" evidence="8">
    <location>
        <begin position="102"/>
        <end position="111"/>
    </location>
</feature>
<protein>
    <recommendedName>
        <fullName evidence="7">Microtubule-associated protein</fullName>
    </recommendedName>
</protein>
<name>A0ABM3DG88_SALSA</name>